<reference evidence="11" key="1">
    <citation type="submission" date="2016-10" db="EMBL/GenBank/DDBJ databases">
        <authorList>
            <person name="Varghese N."/>
            <person name="Submissions S."/>
        </authorList>
    </citation>
    <scope>NUCLEOTIDE SEQUENCE [LARGE SCALE GENOMIC DNA]</scope>
    <source>
        <strain evidence="11">DSM 8987</strain>
    </source>
</reference>
<dbReference type="OrthoDB" id="9804559at2"/>
<dbReference type="SUPFAM" id="SSF117143">
    <property type="entry name" value="Flagellar hook protein flgE"/>
    <property type="match status" value="1"/>
</dbReference>
<evidence type="ECO:0000259" key="8">
    <source>
        <dbReference type="Pfam" id="PF07559"/>
    </source>
</evidence>
<comment type="function">
    <text evidence="5">A flexible structure which links the flagellar filament to the drive apparatus in the basal body.</text>
</comment>
<dbReference type="InterPro" id="IPR037925">
    <property type="entry name" value="FlgE/F/G-like"/>
</dbReference>
<dbReference type="PANTHER" id="PTHR30435">
    <property type="entry name" value="FLAGELLAR PROTEIN"/>
    <property type="match status" value="1"/>
</dbReference>
<dbReference type="NCBIfam" id="TIGR03506">
    <property type="entry name" value="FlgEFG_subfam"/>
    <property type="match status" value="1"/>
</dbReference>
<dbReference type="EMBL" id="FNAQ01000001">
    <property type="protein sequence ID" value="SDD74256.1"/>
    <property type="molecule type" value="Genomic_DNA"/>
</dbReference>
<dbReference type="Pfam" id="PF06429">
    <property type="entry name" value="Flg_bbr_C"/>
    <property type="match status" value="1"/>
</dbReference>
<dbReference type="GO" id="GO:0071978">
    <property type="term" value="P:bacterial-type flagellum-dependent swarming motility"/>
    <property type="evidence" value="ECO:0007669"/>
    <property type="project" value="TreeGrafter"/>
</dbReference>
<keyword evidence="11" id="KW-1185">Reference proteome</keyword>
<comment type="subcellular location">
    <subcellularLocation>
        <location evidence="1 5">Bacterial flagellum basal body</location>
    </subcellularLocation>
</comment>
<evidence type="ECO:0000256" key="2">
    <source>
        <dbReference type="ARBA" id="ARBA00009677"/>
    </source>
</evidence>
<dbReference type="InterPro" id="IPR037058">
    <property type="entry name" value="Falgellar_hook_FlgE_sf"/>
</dbReference>
<dbReference type="PANTHER" id="PTHR30435:SF1">
    <property type="entry name" value="FLAGELLAR HOOK PROTEIN FLGE"/>
    <property type="match status" value="1"/>
</dbReference>
<evidence type="ECO:0000259" key="9">
    <source>
        <dbReference type="Pfam" id="PF22692"/>
    </source>
</evidence>
<keyword evidence="10" id="KW-0969">Cilium</keyword>
<dbReference type="InterPro" id="IPR019776">
    <property type="entry name" value="Flagellar_basal_body_rod_CS"/>
</dbReference>
<keyword evidence="4 5" id="KW-0975">Bacterial flagellum</keyword>
<dbReference type="InterPro" id="IPR053967">
    <property type="entry name" value="LlgE_F_G-like_D1"/>
</dbReference>
<evidence type="ECO:0000256" key="3">
    <source>
        <dbReference type="ARBA" id="ARBA00019015"/>
    </source>
</evidence>
<dbReference type="Proteomes" id="UP000243205">
    <property type="component" value="Unassembled WGS sequence"/>
</dbReference>
<protein>
    <recommendedName>
        <fullName evidence="3 5">Flagellar hook protein FlgE</fullName>
    </recommendedName>
</protein>
<name>A0A1G6XAD3_9BACT</name>
<evidence type="ECO:0000313" key="10">
    <source>
        <dbReference type="EMBL" id="SDD74256.1"/>
    </source>
</evidence>
<dbReference type="Pfam" id="PF00460">
    <property type="entry name" value="Flg_bb_rod"/>
    <property type="match status" value="1"/>
</dbReference>
<dbReference type="STRING" id="57664.SAMN05661003_101169"/>
<dbReference type="GO" id="GO:0009425">
    <property type="term" value="C:bacterial-type flagellum basal body"/>
    <property type="evidence" value="ECO:0007669"/>
    <property type="project" value="UniProtKB-SubCell"/>
</dbReference>
<accession>A0A1G6XAD3</accession>
<organism evidence="10 11">
    <name type="scientific">Desulfuromonas thiophila</name>
    <dbReference type="NCBI Taxonomy" id="57664"/>
    <lineage>
        <taxon>Bacteria</taxon>
        <taxon>Pseudomonadati</taxon>
        <taxon>Thermodesulfobacteriota</taxon>
        <taxon>Desulfuromonadia</taxon>
        <taxon>Desulfuromonadales</taxon>
        <taxon>Desulfuromonadaceae</taxon>
        <taxon>Desulfuromonas</taxon>
    </lineage>
</organism>
<dbReference type="InterPro" id="IPR020013">
    <property type="entry name" value="Flagellar_FlgE/F/G"/>
</dbReference>
<evidence type="ECO:0000256" key="1">
    <source>
        <dbReference type="ARBA" id="ARBA00004117"/>
    </source>
</evidence>
<sequence>MGLSSTLYSGVSGLQTNSEAMSVTGNNISNSNTVAFKSSSTVFADLLSATISSSASGVNQVGRGTGLSTVQTSFSQGSFQSTSSNTDLAIEGDGFFMVSAAGSDEVLYTRNGAFSFDGDGYLVNADGYRVQGQLFNADGTAGGGDPTDIQVDMVSQVPAQSTSSIVLTTNLNAGSEIIDQDADGMADGFDIADPVNTSNYSTSTSIYDALGESHQVTTYFTKTDDQTWSWNTVVASTDLDASVAGAESATLIGSGVLTFASDGSLSGASEFDLDVVGLAWANGADASQTIAIRFDTTQFNSSSVVFSQSQDGYAPGEVVSTTIGSDGVISVSYSNGETRNVATLTLATFTNPGGLVKDGGSLYAVSAYSGDPKVGTPGAAQGVLYTNSLELSNVDLSQEFVNLITIQNGYSASSKVITTVDEMLQEVINLIR</sequence>
<evidence type="ECO:0000256" key="4">
    <source>
        <dbReference type="ARBA" id="ARBA00023143"/>
    </source>
</evidence>
<feature type="domain" description="Flagellar hook protein FlgE/F/G-like D1" evidence="9">
    <location>
        <begin position="89"/>
        <end position="152"/>
    </location>
</feature>
<dbReference type="InterPro" id="IPR011491">
    <property type="entry name" value="FlgE_D2"/>
</dbReference>
<dbReference type="GO" id="GO:0009424">
    <property type="term" value="C:bacterial-type flagellum hook"/>
    <property type="evidence" value="ECO:0007669"/>
    <property type="project" value="TreeGrafter"/>
</dbReference>
<evidence type="ECO:0000259" key="6">
    <source>
        <dbReference type="Pfam" id="PF00460"/>
    </source>
</evidence>
<evidence type="ECO:0000259" key="7">
    <source>
        <dbReference type="Pfam" id="PF06429"/>
    </source>
</evidence>
<dbReference type="Pfam" id="PF07559">
    <property type="entry name" value="FlgE_D2"/>
    <property type="match status" value="1"/>
</dbReference>
<feature type="domain" description="Flagellar basal body rod protein N-terminal" evidence="6">
    <location>
        <begin position="7"/>
        <end position="37"/>
    </location>
</feature>
<dbReference type="InterPro" id="IPR001444">
    <property type="entry name" value="Flag_bb_rod_N"/>
</dbReference>
<dbReference type="PROSITE" id="PS00588">
    <property type="entry name" value="FLAGELLA_BB_ROD"/>
    <property type="match status" value="1"/>
</dbReference>
<dbReference type="AlphaFoldDB" id="A0A1G6XAD3"/>
<keyword evidence="10" id="KW-0282">Flagellum</keyword>
<feature type="domain" description="Flagellar basal-body/hook protein C-terminal" evidence="7">
    <location>
        <begin position="388"/>
        <end position="430"/>
    </location>
</feature>
<dbReference type="RefSeq" id="WP_092075321.1">
    <property type="nucleotide sequence ID" value="NZ_FNAQ01000001.1"/>
</dbReference>
<proteinExistence type="inferred from homology"/>
<evidence type="ECO:0000313" key="11">
    <source>
        <dbReference type="Proteomes" id="UP000243205"/>
    </source>
</evidence>
<keyword evidence="10" id="KW-0966">Cell projection</keyword>
<gene>
    <name evidence="10" type="ORF">SAMN05661003_101169</name>
</gene>
<dbReference type="Gene3D" id="2.60.98.20">
    <property type="entry name" value="Flagellar hook protein FlgE"/>
    <property type="match status" value="1"/>
</dbReference>
<comment type="similarity">
    <text evidence="2 5">Belongs to the flagella basal body rod proteins family.</text>
</comment>
<feature type="domain" description="Flagellar hook protein FlgE D2" evidence="8">
    <location>
        <begin position="182"/>
        <end position="313"/>
    </location>
</feature>
<dbReference type="InterPro" id="IPR010930">
    <property type="entry name" value="Flg_bb/hook_C_dom"/>
</dbReference>
<dbReference type="GO" id="GO:0005829">
    <property type="term" value="C:cytosol"/>
    <property type="evidence" value="ECO:0007669"/>
    <property type="project" value="TreeGrafter"/>
</dbReference>
<evidence type="ECO:0000256" key="5">
    <source>
        <dbReference type="RuleBase" id="RU362116"/>
    </source>
</evidence>
<dbReference type="Pfam" id="PF22692">
    <property type="entry name" value="LlgE_F_G_D1"/>
    <property type="match status" value="1"/>
</dbReference>